<proteinExistence type="predicted"/>
<evidence type="ECO:0000256" key="1">
    <source>
        <dbReference type="SAM" id="MobiDB-lite"/>
    </source>
</evidence>
<protein>
    <submittedName>
        <fullName evidence="2">Uncharacterized protein</fullName>
    </submittedName>
</protein>
<evidence type="ECO:0000313" key="4">
    <source>
        <dbReference type="Proteomes" id="UP000020406"/>
    </source>
</evidence>
<keyword evidence="5" id="KW-1185">Reference proteome</keyword>
<name>Z9JNU5_9GAMM</name>
<comment type="caution">
    <text evidence="2">The sequence shown here is derived from an EMBL/GenBank/DDBJ whole genome shotgun (WGS) entry which is preliminary data.</text>
</comment>
<sequence>MHAKQTQQHQHKARTYITSSAAQAAIYALPDLNLPSIGWRAKRHVDDALNGSLYTAIDTTDNPIENKKLRSTTLNRWRQRQYNRHDHQQRLAAPPPGLSQPTH</sequence>
<reference evidence="2 4" key="1">
    <citation type="journal article" date="2014" name="Genome Announc.">
        <title>Draft Genome Sequence of Xylella fastidiosa Pear Leaf Scorch Strain in Taiwan.</title>
        <authorList>
            <person name="Su C.C."/>
            <person name="Deng W.L."/>
            <person name="Jan F.J."/>
            <person name="Chang C.J."/>
            <person name="Huang H."/>
            <person name="Chen J."/>
        </authorList>
    </citation>
    <scope>NUCLEOTIDE SEQUENCE [LARGE SCALE GENOMIC DNA]</scope>
    <source>
        <strain evidence="2 4">PLS229</strain>
    </source>
</reference>
<accession>Z9JNU5</accession>
<gene>
    <name evidence="2" type="ORF">AF72_00945</name>
    <name evidence="3" type="ORF">LPH55_04070</name>
</gene>
<dbReference type="EMBL" id="JDSQ01000001">
    <property type="protein sequence ID" value="EWS79466.1"/>
    <property type="molecule type" value="Genomic_DNA"/>
</dbReference>
<dbReference type="GeneID" id="68901856"/>
<reference evidence="3" key="2">
    <citation type="submission" date="2021-11" db="EMBL/GenBank/DDBJ databases">
        <title>Genome sequence of Xylella taiwanensis PLS432.</title>
        <authorList>
            <person name="Weng L.-W."/>
            <person name="Su C.-C."/>
            <person name="Tsai C.-W."/>
            <person name="Kuo C.-H."/>
        </authorList>
    </citation>
    <scope>NUCLEOTIDE SEQUENCE</scope>
    <source>
        <strain evidence="3">PLS432</strain>
    </source>
</reference>
<dbReference type="Proteomes" id="UP001430701">
    <property type="component" value="Unassembled WGS sequence"/>
</dbReference>
<dbReference type="PATRIC" id="fig|1444770.3.peg.228"/>
<feature type="compositionally biased region" description="Pro residues" evidence="1">
    <location>
        <begin position="93"/>
        <end position="103"/>
    </location>
</feature>
<organism evidence="2 4">
    <name type="scientific">Xylella taiwanensis</name>
    <dbReference type="NCBI Taxonomy" id="1444770"/>
    <lineage>
        <taxon>Bacteria</taxon>
        <taxon>Pseudomonadati</taxon>
        <taxon>Pseudomonadota</taxon>
        <taxon>Gammaproteobacteria</taxon>
        <taxon>Lysobacterales</taxon>
        <taxon>Lysobacteraceae</taxon>
        <taxon>Xylella</taxon>
    </lineage>
</organism>
<dbReference type="KEGG" id="xtw:AB672_11170"/>
<evidence type="ECO:0000313" key="3">
    <source>
        <dbReference type="EMBL" id="MCD8472665.1"/>
    </source>
</evidence>
<dbReference type="AlphaFoldDB" id="Z9JNU5"/>
<dbReference type="RefSeq" id="WP_038269844.1">
    <property type="nucleotide sequence ID" value="NZ_CP053627.1"/>
</dbReference>
<evidence type="ECO:0000313" key="5">
    <source>
        <dbReference type="Proteomes" id="UP001430701"/>
    </source>
</evidence>
<dbReference type="Proteomes" id="UP000020406">
    <property type="component" value="Unassembled WGS sequence"/>
</dbReference>
<evidence type="ECO:0000313" key="2">
    <source>
        <dbReference type="EMBL" id="EWS79466.1"/>
    </source>
</evidence>
<feature type="region of interest" description="Disordered" evidence="1">
    <location>
        <begin position="77"/>
        <end position="103"/>
    </location>
</feature>
<dbReference type="EMBL" id="JAJPPU010000002">
    <property type="protein sequence ID" value="MCD8472665.1"/>
    <property type="molecule type" value="Genomic_DNA"/>
</dbReference>